<dbReference type="InterPro" id="IPR052168">
    <property type="entry name" value="Cytochrome_b561_oxidase"/>
</dbReference>
<keyword evidence="16" id="KW-1185">Reference proteome</keyword>
<keyword evidence="8" id="KW-0249">Electron transport</keyword>
<evidence type="ECO:0000313" key="16">
    <source>
        <dbReference type="Proteomes" id="UP000054935"/>
    </source>
</evidence>
<keyword evidence="9 13" id="KW-1133">Transmembrane helix</keyword>
<evidence type="ECO:0000256" key="6">
    <source>
        <dbReference type="ARBA" id="ARBA00022692"/>
    </source>
</evidence>
<dbReference type="PANTHER" id="PTHR30529">
    <property type="entry name" value="CYTOCHROME B561"/>
    <property type="match status" value="1"/>
</dbReference>
<feature type="transmembrane region" description="Helical" evidence="13">
    <location>
        <begin position="90"/>
        <end position="114"/>
    </location>
</feature>
<dbReference type="InterPro" id="IPR011577">
    <property type="entry name" value="Cyt_b561_bac/Ni-Hgenase"/>
</dbReference>
<dbReference type="EMBL" id="CYSE01000001">
    <property type="protein sequence ID" value="CUH74871.1"/>
    <property type="molecule type" value="Genomic_DNA"/>
</dbReference>
<feature type="domain" description="Cytochrome b561 bacterial/Ni-hydrogenase" evidence="14">
    <location>
        <begin position="6"/>
        <end position="160"/>
    </location>
</feature>
<evidence type="ECO:0000256" key="12">
    <source>
        <dbReference type="ARBA" id="ARBA00037975"/>
    </source>
</evidence>
<dbReference type="Pfam" id="PF01292">
    <property type="entry name" value="Ni_hydr_CYTB"/>
    <property type="match status" value="1"/>
</dbReference>
<evidence type="ECO:0000256" key="4">
    <source>
        <dbReference type="ARBA" id="ARBA00022475"/>
    </source>
</evidence>
<dbReference type="GO" id="GO:0020037">
    <property type="term" value="F:heme binding"/>
    <property type="evidence" value="ECO:0007669"/>
    <property type="project" value="TreeGrafter"/>
</dbReference>
<keyword evidence="7" id="KW-0479">Metal-binding</keyword>
<dbReference type="GO" id="GO:0022904">
    <property type="term" value="P:respiratory electron transport chain"/>
    <property type="evidence" value="ECO:0007669"/>
    <property type="project" value="InterPro"/>
</dbReference>
<evidence type="ECO:0000313" key="15">
    <source>
        <dbReference type="EMBL" id="CUH74871.1"/>
    </source>
</evidence>
<keyword evidence="11 13" id="KW-0472">Membrane</keyword>
<evidence type="ECO:0000256" key="2">
    <source>
        <dbReference type="ARBA" id="ARBA00004651"/>
    </source>
</evidence>
<dbReference type="PANTHER" id="PTHR30529:SF7">
    <property type="entry name" value="CYTOCHROME B561 BACTERIAL_NI-HYDROGENASE DOMAIN-CONTAINING PROTEIN"/>
    <property type="match status" value="1"/>
</dbReference>
<dbReference type="Proteomes" id="UP000054935">
    <property type="component" value="Unassembled WGS sequence"/>
</dbReference>
<accession>A0A0P1G059</accession>
<feature type="transmembrane region" description="Helical" evidence="13">
    <location>
        <begin position="126"/>
        <end position="149"/>
    </location>
</feature>
<dbReference type="GO" id="GO:0005886">
    <property type="term" value="C:plasma membrane"/>
    <property type="evidence" value="ECO:0007669"/>
    <property type="project" value="UniProtKB-SubCell"/>
</dbReference>
<feature type="transmembrane region" description="Helical" evidence="13">
    <location>
        <begin position="12"/>
        <end position="28"/>
    </location>
</feature>
<dbReference type="GO" id="GO:0046872">
    <property type="term" value="F:metal ion binding"/>
    <property type="evidence" value="ECO:0007669"/>
    <property type="project" value="UniProtKB-KW"/>
</dbReference>
<keyword evidence="5" id="KW-0349">Heme</keyword>
<keyword evidence="6 13" id="KW-0812">Transmembrane</keyword>
<dbReference type="RefSeq" id="WP_058245715.1">
    <property type="nucleotide sequence ID" value="NZ_CYSE01000001.1"/>
</dbReference>
<evidence type="ECO:0000256" key="1">
    <source>
        <dbReference type="ARBA" id="ARBA00001970"/>
    </source>
</evidence>
<protein>
    <submittedName>
        <fullName evidence="15">Cytochrome b-562</fullName>
    </submittedName>
</protein>
<proteinExistence type="inferred from homology"/>
<evidence type="ECO:0000256" key="3">
    <source>
        <dbReference type="ARBA" id="ARBA00022448"/>
    </source>
</evidence>
<reference evidence="15 16" key="1">
    <citation type="submission" date="2015-09" db="EMBL/GenBank/DDBJ databases">
        <authorList>
            <consortium name="Swine Surveillance"/>
        </authorList>
    </citation>
    <scope>NUCLEOTIDE SEQUENCE [LARGE SCALE GENOMIC DNA]</scope>
    <source>
        <strain evidence="15 16">CECT 7648</strain>
    </source>
</reference>
<keyword evidence="3" id="KW-0813">Transport</keyword>
<evidence type="ECO:0000256" key="7">
    <source>
        <dbReference type="ARBA" id="ARBA00022723"/>
    </source>
</evidence>
<name>A0A0P1G059_9RHOB</name>
<comment type="subcellular location">
    <subcellularLocation>
        <location evidence="2">Cell membrane</location>
        <topology evidence="2">Multi-pass membrane protein</topology>
    </subcellularLocation>
</comment>
<keyword evidence="4" id="KW-1003">Cell membrane</keyword>
<gene>
    <name evidence="15" type="ORF">TRN7648_00128</name>
</gene>
<evidence type="ECO:0000256" key="10">
    <source>
        <dbReference type="ARBA" id="ARBA00023004"/>
    </source>
</evidence>
<dbReference type="InterPro" id="IPR016174">
    <property type="entry name" value="Di-haem_cyt_TM"/>
</dbReference>
<dbReference type="GO" id="GO:0009055">
    <property type="term" value="F:electron transfer activity"/>
    <property type="evidence" value="ECO:0007669"/>
    <property type="project" value="InterPro"/>
</dbReference>
<sequence length="169" mass="18333">MTQPARYAPVQIALHWLIAVLFAFNFIVSDGMGQALRAKLSGAEPEGLVALLHPPVGIALLVLTLIRVVVRQRMGAPALPQNNNPLMDKVAHAVHWALYVLLVLIPVSGMAAWGVGIRAAGEVHEVVVGLTIWLVGLHVIAALFHQFVLKDGLMLRMRPGPDKRRSDVV</sequence>
<feature type="transmembrane region" description="Helical" evidence="13">
    <location>
        <begin position="48"/>
        <end position="70"/>
    </location>
</feature>
<evidence type="ECO:0000256" key="13">
    <source>
        <dbReference type="SAM" id="Phobius"/>
    </source>
</evidence>
<evidence type="ECO:0000256" key="5">
    <source>
        <dbReference type="ARBA" id="ARBA00022617"/>
    </source>
</evidence>
<evidence type="ECO:0000256" key="9">
    <source>
        <dbReference type="ARBA" id="ARBA00022989"/>
    </source>
</evidence>
<evidence type="ECO:0000259" key="14">
    <source>
        <dbReference type="Pfam" id="PF01292"/>
    </source>
</evidence>
<dbReference type="OrthoDB" id="8156287at2"/>
<comment type="similarity">
    <text evidence="12">Belongs to the cytochrome b561 family.</text>
</comment>
<evidence type="ECO:0000256" key="8">
    <source>
        <dbReference type="ARBA" id="ARBA00022982"/>
    </source>
</evidence>
<comment type="cofactor">
    <cofactor evidence="1">
        <name>heme b</name>
        <dbReference type="ChEBI" id="CHEBI:60344"/>
    </cofactor>
</comment>
<dbReference type="AlphaFoldDB" id="A0A0P1G059"/>
<evidence type="ECO:0000256" key="11">
    <source>
        <dbReference type="ARBA" id="ARBA00023136"/>
    </source>
</evidence>
<dbReference type="SUPFAM" id="SSF81342">
    <property type="entry name" value="Transmembrane di-heme cytochromes"/>
    <property type="match status" value="1"/>
</dbReference>
<keyword evidence="10" id="KW-0408">Iron</keyword>
<dbReference type="STRING" id="441103.TRN7648_00128"/>
<organism evidence="15 16">
    <name type="scientific">Tropicibacter naphthalenivorans</name>
    <dbReference type="NCBI Taxonomy" id="441103"/>
    <lineage>
        <taxon>Bacteria</taxon>
        <taxon>Pseudomonadati</taxon>
        <taxon>Pseudomonadota</taxon>
        <taxon>Alphaproteobacteria</taxon>
        <taxon>Rhodobacterales</taxon>
        <taxon>Roseobacteraceae</taxon>
        <taxon>Tropicibacter</taxon>
    </lineage>
</organism>